<dbReference type="EMBL" id="JAINUF010000014">
    <property type="protein sequence ID" value="KAJ8342425.1"/>
    <property type="molecule type" value="Genomic_DNA"/>
</dbReference>
<feature type="region of interest" description="Disordered" evidence="1">
    <location>
        <begin position="24"/>
        <end position="50"/>
    </location>
</feature>
<feature type="region of interest" description="Disordered" evidence="1">
    <location>
        <begin position="112"/>
        <end position="147"/>
    </location>
</feature>
<sequence>MDSFLSVHNMTGGVRTRALDCVRGRVGESERPHPARQESGRTDGRTDGRLAFGRACAKPIKLYPKRSFERRLFGLRASSAPPPQPSASIPCRLRAQESPFEVAAEMSEDGIAVSSAYSWRPRPPDPRRSAGRERDRGRAAGSDLISR</sequence>
<comment type="caution">
    <text evidence="2">The sequence shown here is derived from an EMBL/GenBank/DDBJ whole genome shotgun (WGS) entry which is preliminary data.</text>
</comment>
<protein>
    <submittedName>
        <fullName evidence="2">Uncharacterized protein</fullName>
    </submittedName>
</protein>
<feature type="compositionally biased region" description="Basic and acidic residues" evidence="1">
    <location>
        <begin position="24"/>
        <end position="48"/>
    </location>
</feature>
<gene>
    <name evidence="2" type="ORF">SKAU_G00323530</name>
</gene>
<keyword evidence="3" id="KW-1185">Reference proteome</keyword>
<organism evidence="2 3">
    <name type="scientific">Synaphobranchus kaupii</name>
    <name type="common">Kaup's arrowtooth eel</name>
    <dbReference type="NCBI Taxonomy" id="118154"/>
    <lineage>
        <taxon>Eukaryota</taxon>
        <taxon>Metazoa</taxon>
        <taxon>Chordata</taxon>
        <taxon>Craniata</taxon>
        <taxon>Vertebrata</taxon>
        <taxon>Euteleostomi</taxon>
        <taxon>Actinopterygii</taxon>
        <taxon>Neopterygii</taxon>
        <taxon>Teleostei</taxon>
        <taxon>Anguilliformes</taxon>
        <taxon>Synaphobranchidae</taxon>
        <taxon>Synaphobranchus</taxon>
    </lineage>
</organism>
<accession>A0A9Q1EP54</accession>
<name>A0A9Q1EP54_SYNKA</name>
<evidence type="ECO:0000313" key="2">
    <source>
        <dbReference type="EMBL" id="KAJ8342425.1"/>
    </source>
</evidence>
<proteinExistence type="predicted"/>
<evidence type="ECO:0000256" key="1">
    <source>
        <dbReference type="SAM" id="MobiDB-lite"/>
    </source>
</evidence>
<feature type="compositionally biased region" description="Basic and acidic residues" evidence="1">
    <location>
        <begin position="122"/>
        <end position="138"/>
    </location>
</feature>
<reference evidence="2" key="1">
    <citation type="journal article" date="2023" name="Science">
        <title>Genome structures resolve the early diversification of teleost fishes.</title>
        <authorList>
            <person name="Parey E."/>
            <person name="Louis A."/>
            <person name="Montfort J."/>
            <person name="Bouchez O."/>
            <person name="Roques C."/>
            <person name="Iampietro C."/>
            <person name="Lluch J."/>
            <person name="Castinel A."/>
            <person name="Donnadieu C."/>
            <person name="Desvignes T."/>
            <person name="Floi Bucao C."/>
            <person name="Jouanno E."/>
            <person name="Wen M."/>
            <person name="Mejri S."/>
            <person name="Dirks R."/>
            <person name="Jansen H."/>
            <person name="Henkel C."/>
            <person name="Chen W.J."/>
            <person name="Zahm M."/>
            <person name="Cabau C."/>
            <person name="Klopp C."/>
            <person name="Thompson A.W."/>
            <person name="Robinson-Rechavi M."/>
            <person name="Braasch I."/>
            <person name="Lecointre G."/>
            <person name="Bobe J."/>
            <person name="Postlethwait J.H."/>
            <person name="Berthelot C."/>
            <person name="Roest Crollius H."/>
            <person name="Guiguen Y."/>
        </authorList>
    </citation>
    <scope>NUCLEOTIDE SEQUENCE</scope>
    <source>
        <strain evidence="2">WJC10195</strain>
    </source>
</reference>
<dbReference type="AlphaFoldDB" id="A0A9Q1EP54"/>
<evidence type="ECO:0000313" key="3">
    <source>
        <dbReference type="Proteomes" id="UP001152622"/>
    </source>
</evidence>
<dbReference type="Proteomes" id="UP001152622">
    <property type="component" value="Chromosome 14"/>
</dbReference>